<evidence type="ECO:0000259" key="6">
    <source>
        <dbReference type="Pfam" id="PF03828"/>
    </source>
</evidence>
<accession>A0AAD7ZBJ4</accession>
<dbReference type="SUPFAM" id="SSF81631">
    <property type="entry name" value="PAP/OAS1 substrate-binding domain"/>
    <property type="match status" value="1"/>
</dbReference>
<name>A0AAD7ZBJ4_DIPPU</name>
<dbReference type="InterPro" id="IPR002058">
    <property type="entry name" value="PAP_assoc"/>
</dbReference>
<reference evidence="8" key="1">
    <citation type="journal article" date="2023" name="IScience">
        <title>Live-bearing cockroach genome reveals convergent evolutionary mechanisms linked to viviparity in insects and beyond.</title>
        <authorList>
            <person name="Fouks B."/>
            <person name="Harrison M.C."/>
            <person name="Mikhailova A.A."/>
            <person name="Marchal E."/>
            <person name="English S."/>
            <person name="Carruthers M."/>
            <person name="Jennings E.C."/>
            <person name="Chiamaka E.L."/>
            <person name="Frigard R.A."/>
            <person name="Pippel M."/>
            <person name="Attardo G.M."/>
            <person name="Benoit J.B."/>
            <person name="Bornberg-Bauer E."/>
            <person name="Tobe S.S."/>
        </authorList>
    </citation>
    <scope>NUCLEOTIDE SEQUENCE</scope>
    <source>
        <strain evidence="8">Stay&amp;Tobe</strain>
    </source>
</reference>
<evidence type="ECO:0000313" key="9">
    <source>
        <dbReference type="Proteomes" id="UP001233999"/>
    </source>
</evidence>
<dbReference type="PANTHER" id="PTHR12271">
    <property type="entry name" value="POLY A POLYMERASE CID PAP -RELATED"/>
    <property type="match status" value="1"/>
</dbReference>
<keyword evidence="4" id="KW-0479">Metal-binding</keyword>
<evidence type="ECO:0000313" key="8">
    <source>
        <dbReference type="EMBL" id="KAJ9577365.1"/>
    </source>
</evidence>
<dbReference type="Pfam" id="PF03828">
    <property type="entry name" value="PAP_assoc"/>
    <property type="match status" value="1"/>
</dbReference>
<gene>
    <name evidence="8" type="ORF">L9F63_006045</name>
</gene>
<sequence length="471" mass="53324">MKDIQLSDTDKFADICQNLEATFSGTYPGCKAHPFGSIVTGLGFKGSDMDIYMDLNLGASAENTPEKQRSIINKAKKTLFKSRHLYSSIFGIPNAKTPIVTFVHKATGTSCDLSFKNGMGVQNSALIKYYLSLDERLKPLLVLIKYWTKKNELSGKGRLSHYALVLLVFFYLQQLSPPIIPTVYSIRSSNIVINGWECSFNPESWNPGHDRNPMTVPELVTNFFKFYSEFDYGLRVICPVIGQSLPKTLFETPEKLPVAMDQYKSAVSTGSNGLKVQTDMCVQDPYELTHNVTAGIPLKKLAEFKNYCMAAEAVCSQALSCQNSFLQKLFDKMKIPSNKSEQNMLCLDISFRKPPTCTILDEGELRQWWFGRILNILMKVFEQILKCDVKLDDTEQGESLSKIQRRDGQTDVSDIELNLQITEKETDEKKIYCHGKWCIWEGRKAASKSTEFAEIAEQDTLKREILLSELM</sequence>
<feature type="domain" description="Poly(A) RNA polymerase mitochondrial-like central palm" evidence="7">
    <location>
        <begin position="10"/>
        <end position="131"/>
    </location>
</feature>
<evidence type="ECO:0000256" key="2">
    <source>
        <dbReference type="ARBA" id="ARBA00001946"/>
    </source>
</evidence>
<dbReference type="GO" id="GO:0031123">
    <property type="term" value="P:RNA 3'-end processing"/>
    <property type="evidence" value="ECO:0007669"/>
    <property type="project" value="TreeGrafter"/>
</dbReference>
<dbReference type="InterPro" id="IPR054708">
    <property type="entry name" value="MTPAP-like_central"/>
</dbReference>
<dbReference type="Pfam" id="PF22600">
    <property type="entry name" value="MTPAP-like_central"/>
    <property type="match status" value="1"/>
</dbReference>
<dbReference type="GO" id="GO:1990817">
    <property type="term" value="F:poly(A) RNA polymerase activity"/>
    <property type="evidence" value="ECO:0007669"/>
    <property type="project" value="UniProtKB-ARBA"/>
</dbReference>
<keyword evidence="9" id="KW-1185">Reference proteome</keyword>
<evidence type="ECO:0000256" key="5">
    <source>
        <dbReference type="ARBA" id="ARBA00022842"/>
    </source>
</evidence>
<organism evidence="8 9">
    <name type="scientific">Diploptera punctata</name>
    <name type="common">Pacific beetle cockroach</name>
    <dbReference type="NCBI Taxonomy" id="6984"/>
    <lineage>
        <taxon>Eukaryota</taxon>
        <taxon>Metazoa</taxon>
        <taxon>Ecdysozoa</taxon>
        <taxon>Arthropoda</taxon>
        <taxon>Hexapoda</taxon>
        <taxon>Insecta</taxon>
        <taxon>Pterygota</taxon>
        <taxon>Neoptera</taxon>
        <taxon>Polyneoptera</taxon>
        <taxon>Dictyoptera</taxon>
        <taxon>Blattodea</taxon>
        <taxon>Blaberoidea</taxon>
        <taxon>Blaberidae</taxon>
        <taxon>Diplopterinae</taxon>
        <taxon>Diploptera</taxon>
    </lineage>
</organism>
<dbReference type="Gene3D" id="1.10.1410.10">
    <property type="match status" value="1"/>
</dbReference>
<proteinExistence type="predicted"/>
<comment type="caution">
    <text evidence="8">The sequence shown here is derived from an EMBL/GenBank/DDBJ whole genome shotgun (WGS) entry which is preliminary data.</text>
</comment>
<dbReference type="GO" id="GO:0046872">
    <property type="term" value="F:metal ion binding"/>
    <property type="evidence" value="ECO:0007669"/>
    <property type="project" value="UniProtKB-KW"/>
</dbReference>
<protein>
    <submittedName>
        <fullName evidence="8">Uncharacterized protein</fullName>
    </submittedName>
</protein>
<comment type="cofactor">
    <cofactor evidence="2">
        <name>Mg(2+)</name>
        <dbReference type="ChEBI" id="CHEBI:18420"/>
    </cofactor>
</comment>
<dbReference type="InterPro" id="IPR043519">
    <property type="entry name" value="NT_sf"/>
</dbReference>
<feature type="domain" description="PAP-associated" evidence="6">
    <location>
        <begin position="218"/>
        <end position="290"/>
    </location>
</feature>
<comment type="cofactor">
    <cofactor evidence="1">
        <name>Mn(2+)</name>
        <dbReference type="ChEBI" id="CHEBI:29035"/>
    </cofactor>
</comment>
<feature type="non-terminal residue" evidence="8">
    <location>
        <position position="471"/>
    </location>
</feature>
<dbReference type="Gene3D" id="3.30.460.10">
    <property type="entry name" value="Beta Polymerase, domain 2"/>
    <property type="match status" value="1"/>
</dbReference>
<reference evidence="8" key="2">
    <citation type="submission" date="2023-05" db="EMBL/GenBank/DDBJ databases">
        <authorList>
            <person name="Fouks B."/>
        </authorList>
    </citation>
    <scope>NUCLEOTIDE SEQUENCE</scope>
    <source>
        <strain evidence="8">Stay&amp;Tobe</strain>
        <tissue evidence="8">Testes</tissue>
    </source>
</reference>
<dbReference type="CDD" id="cd05402">
    <property type="entry name" value="NT_PAP_TUTase"/>
    <property type="match status" value="1"/>
</dbReference>
<evidence type="ECO:0000256" key="4">
    <source>
        <dbReference type="ARBA" id="ARBA00022723"/>
    </source>
</evidence>
<dbReference type="SUPFAM" id="SSF81301">
    <property type="entry name" value="Nucleotidyltransferase"/>
    <property type="match status" value="1"/>
</dbReference>
<dbReference type="EMBL" id="JASPKZ010009364">
    <property type="protein sequence ID" value="KAJ9577365.1"/>
    <property type="molecule type" value="Genomic_DNA"/>
</dbReference>
<keyword evidence="5" id="KW-0460">Magnesium</keyword>
<evidence type="ECO:0000256" key="1">
    <source>
        <dbReference type="ARBA" id="ARBA00001936"/>
    </source>
</evidence>
<evidence type="ECO:0000259" key="7">
    <source>
        <dbReference type="Pfam" id="PF22600"/>
    </source>
</evidence>
<evidence type="ECO:0000256" key="3">
    <source>
        <dbReference type="ARBA" id="ARBA00022679"/>
    </source>
</evidence>
<dbReference type="GO" id="GO:0050265">
    <property type="term" value="F:RNA uridylyltransferase activity"/>
    <property type="evidence" value="ECO:0007669"/>
    <property type="project" value="TreeGrafter"/>
</dbReference>
<keyword evidence="3" id="KW-0808">Transferase</keyword>
<dbReference type="AlphaFoldDB" id="A0AAD7ZBJ4"/>
<dbReference type="PANTHER" id="PTHR12271:SF66">
    <property type="entry name" value="TERMINAL URIDYLYLTRANSFERASE TAILOR"/>
    <property type="match status" value="1"/>
</dbReference>
<dbReference type="Proteomes" id="UP001233999">
    <property type="component" value="Unassembled WGS sequence"/>
</dbReference>